<comment type="caution">
    <text evidence="15">The sequence shown here is derived from an EMBL/GenBank/DDBJ whole genome shotgun (WGS) entry which is preliminary data.</text>
</comment>
<dbReference type="PANTHER" id="PTHR11082:SF5">
    <property type="entry name" value="TRNA-DIHYDROURIDINE(16_17) SYNTHASE [NAD(P)(+)]-LIKE"/>
    <property type="match status" value="1"/>
</dbReference>
<evidence type="ECO:0000256" key="1">
    <source>
        <dbReference type="ARBA" id="ARBA00001917"/>
    </source>
</evidence>
<comment type="catalytic activity">
    <reaction evidence="10">
        <text>5,6-dihydrouridine(17) in tRNA + NAD(+) = uridine(17) in tRNA + NADH + H(+)</text>
        <dbReference type="Rhea" id="RHEA:53372"/>
        <dbReference type="Rhea" id="RHEA-COMP:13541"/>
        <dbReference type="Rhea" id="RHEA-COMP:13542"/>
        <dbReference type="ChEBI" id="CHEBI:15378"/>
        <dbReference type="ChEBI" id="CHEBI:57540"/>
        <dbReference type="ChEBI" id="CHEBI:57945"/>
        <dbReference type="ChEBI" id="CHEBI:65315"/>
        <dbReference type="ChEBI" id="CHEBI:74443"/>
        <dbReference type="EC" id="1.3.1.88"/>
    </reaction>
    <physiologicalReaction direction="right-to-left" evidence="10">
        <dbReference type="Rhea" id="RHEA:53374"/>
    </physiologicalReaction>
</comment>
<dbReference type="GO" id="GO:0017150">
    <property type="term" value="F:tRNA dihydrouridine synthase activity"/>
    <property type="evidence" value="ECO:0007669"/>
    <property type="project" value="InterPro"/>
</dbReference>
<comment type="similarity">
    <text evidence="8">Belongs to the Dus family. Dus1 subfamily.</text>
</comment>
<evidence type="ECO:0000259" key="14">
    <source>
        <dbReference type="Pfam" id="PF01207"/>
    </source>
</evidence>
<proteinExistence type="inferred from homology"/>
<feature type="domain" description="DUS-like FMN-binding" evidence="14">
    <location>
        <begin position="139"/>
        <end position="362"/>
    </location>
</feature>
<dbReference type="EMBL" id="CM026427">
    <property type="protein sequence ID" value="KAG0570858.1"/>
    <property type="molecule type" value="Genomic_DNA"/>
</dbReference>
<dbReference type="InterPro" id="IPR035587">
    <property type="entry name" value="DUS-like_FMN-bd"/>
</dbReference>
<reference evidence="15 16" key="1">
    <citation type="submission" date="2020-06" db="EMBL/GenBank/DDBJ databases">
        <title>WGS assembly of Ceratodon purpureus strain R40.</title>
        <authorList>
            <person name="Carey S.B."/>
            <person name="Jenkins J."/>
            <person name="Shu S."/>
            <person name="Lovell J.T."/>
            <person name="Sreedasyam A."/>
            <person name="Maumus F."/>
            <person name="Tiley G.P."/>
            <person name="Fernandez-Pozo N."/>
            <person name="Barry K."/>
            <person name="Chen C."/>
            <person name="Wang M."/>
            <person name="Lipzen A."/>
            <person name="Daum C."/>
            <person name="Saski C.A."/>
            <person name="Payton A.C."/>
            <person name="Mcbreen J.C."/>
            <person name="Conrad R.E."/>
            <person name="Kollar L.M."/>
            <person name="Olsson S."/>
            <person name="Huttunen S."/>
            <person name="Landis J.B."/>
            <person name="Wickett N.J."/>
            <person name="Johnson M.G."/>
            <person name="Rensing S.A."/>
            <person name="Grimwood J."/>
            <person name="Schmutz J."/>
            <person name="Mcdaniel S.F."/>
        </authorList>
    </citation>
    <scope>NUCLEOTIDE SEQUENCE [LARGE SCALE GENOMIC DNA]</scope>
    <source>
        <strain evidence="15 16">R40</strain>
    </source>
</reference>
<organism evidence="15 16">
    <name type="scientific">Ceratodon purpureus</name>
    <name type="common">Fire moss</name>
    <name type="synonym">Dicranum purpureum</name>
    <dbReference type="NCBI Taxonomy" id="3225"/>
    <lineage>
        <taxon>Eukaryota</taxon>
        <taxon>Viridiplantae</taxon>
        <taxon>Streptophyta</taxon>
        <taxon>Embryophyta</taxon>
        <taxon>Bryophyta</taxon>
        <taxon>Bryophytina</taxon>
        <taxon>Bryopsida</taxon>
        <taxon>Dicranidae</taxon>
        <taxon>Pseudoditrichales</taxon>
        <taxon>Ditrichaceae</taxon>
        <taxon>Ceratodon</taxon>
    </lineage>
</organism>
<dbReference type="InterPro" id="IPR018517">
    <property type="entry name" value="tRNA_hU_synthase_CS"/>
</dbReference>
<dbReference type="Proteomes" id="UP000822688">
    <property type="component" value="Chromosome 6"/>
</dbReference>
<evidence type="ECO:0000256" key="13">
    <source>
        <dbReference type="ARBA" id="ARBA00049467"/>
    </source>
</evidence>
<comment type="cofactor">
    <cofactor evidence="1">
        <name>FMN</name>
        <dbReference type="ChEBI" id="CHEBI:58210"/>
    </cofactor>
</comment>
<comment type="catalytic activity">
    <reaction evidence="11">
        <text>5,6-dihydrouridine(16) in tRNA + NADP(+) = uridine(16) in tRNA + NADPH + H(+)</text>
        <dbReference type="Rhea" id="RHEA:53376"/>
        <dbReference type="Rhea" id="RHEA-COMP:13543"/>
        <dbReference type="Rhea" id="RHEA-COMP:13544"/>
        <dbReference type="ChEBI" id="CHEBI:15378"/>
        <dbReference type="ChEBI" id="CHEBI:57783"/>
        <dbReference type="ChEBI" id="CHEBI:58349"/>
        <dbReference type="ChEBI" id="CHEBI:65315"/>
        <dbReference type="ChEBI" id="CHEBI:74443"/>
        <dbReference type="EC" id="1.3.1.88"/>
    </reaction>
    <physiologicalReaction direction="right-to-left" evidence="11">
        <dbReference type="Rhea" id="RHEA:53378"/>
    </physiologicalReaction>
</comment>
<dbReference type="Pfam" id="PF01207">
    <property type="entry name" value="Dus"/>
    <property type="match status" value="1"/>
</dbReference>
<evidence type="ECO:0000256" key="8">
    <source>
        <dbReference type="ARBA" id="ARBA00038313"/>
    </source>
</evidence>
<dbReference type="SUPFAM" id="SSF51395">
    <property type="entry name" value="FMN-linked oxidoreductases"/>
    <property type="match status" value="1"/>
</dbReference>
<protein>
    <recommendedName>
        <fullName evidence="9">tRNA-dihydrouridine(16/17) synthase [NAD(P)(+)]</fullName>
        <ecNumber evidence="9">1.3.1.88</ecNumber>
    </recommendedName>
</protein>
<keyword evidence="5" id="KW-0521">NADP</keyword>
<evidence type="ECO:0000256" key="5">
    <source>
        <dbReference type="ARBA" id="ARBA00022857"/>
    </source>
</evidence>
<keyword evidence="16" id="KW-1185">Reference proteome</keyword>
<gene>
    <name evidence="15" type="ORF">KC19_6G192700</name>
</gene>
<evidence type="ECO:0000256" key="2">
    <source>
        <dbReference type="ARBA" id="ARBA00022630"/>
    </source>
</evidence>
<evidence type="ECO:0000256" key="12">
    <source>
        <dbReference type="ARBA" id="ARBA00048934"/>
    </source>
</evidence>
<evidence type="ECO:0000256" key="10">
    <source>
        <dbReference type="ARBA" id="ARBA00047287"/>
    </source>
</evidence>
<dbReference type="EMBL" id="CM026427">
    <property type="protein sequence ID" value="KAG0570859.1"/>
    <property type="molecule type" value="Genomic_DNA"/>
</dbReference>
<dbReference type="Gene3D" id="3.20.20.70">
    <property type="entry name" value="Aldolase class I"/>
    <property type="match status" value="1"/>
</dbReference>
<dbReference type="GO" id="GO:0050660">
    <property type="term" value="F:flavin adenine dinucleotide binding"/>
    <property type="evidence" value="ECO:0007669"/>
    <property type="project" value="InterPro"/>
</dbReference>
<dbReference type="OrthoDB" id="272303at2759"/>
<comment type="catalytic activity">
    <reaction evidence="13">
        <text>5,6-dihydrouridine(17) in tRNA + NADP(+) = uridine(17) in tRNA + NADPH + H(+)</text>
        <dbReference type="Rhea" id="RHEA:53368"/>
        <dbReference type="Rhea" id="RHEA-COMP:13541"/>
        <dbReference type="Rhea" id="RHEA-COMP:13542"/>
        <dbReference type="ChEBI" id="CHEBI:15378"/>
        <dbReference type="ChEBI" id="CHEBI:57783"/>
        <dbReference type="ChEBI" id="CHEBI:58349"/>
        <dbReference type="ChEBI" id="CHEBI:65315"/>
        <dbReference type="ChEBI" id="CHEBI:74443"/>
        <dbReference type="EC" id="1.3.1.88"/>
    </reaction>
    <physiologicalReaction direction="right-to-left" evidence="13">
        <dbReference type="Rhea" id="RHEA:53370"/>
    </physiologicalReaction>
</comment>
<dbReference type="PANTHER" id="PTHR11082">
    <property type="entry name" value="TRNA-DIHYDROURIDINE SYNTHASE"/>
    <property type="match status" value="1"/>
</dbReference>
<evidence type="ECO:0000313" key="15">
    <source>
        <dbReference type="EMBL" id="KAG0570859.1"/>
    </source>
</evidence>
<keyword evidence="3" id="KW-0288">FMN</keyword>
<evidence type="ECO:0000313" key="16">
    <source>
        <dbReference type="Proteomes" id="UP000822688"/>
    </source>
</evidence>
<keyword evidence="2" id="KW-0285">Flavoprotein</keyword>
<evidence type="ECO:0000256" key="3">
    <source>
        <dbReference type="ARBA" id="ARBA00022643"/>
    </source>
</evidence>
<keyword evidence="7" id="KW-0520">NAD</keyword>
<evidence type="ECO:0000256" key="6">
    <source>
        <dbReference type="ARBA" id="ARBA00023002"/>
    </source>
</evidence>
<dbReference type="PROSITE" id="PS01136">
    <property type="entry name" value="UPF0034"/>
    <property type="match status" value="1"/>
</dbReference>
<sequence length="484" mass="54326">MAKTLGFTVSGSKFRSSAHLSYNICSSSLSNLSPQVSTWQIRNGLRLTVNWTGNPGVGLCRSCLDSRSFSTERIDSRSSVEEISWDLGDRVGSVENAKHENFRNDDYAPSACNDSTSASTHAERAWDYWNKLGAPKLIVAPMMDQSELPFRMLCRKYGATAGYTQMFHSRPFALQPGYRRVEFSTCPEDRPLFVQFGSNDPEMLLKAAMIVQDQCDYVDINLGCPQRVAKRGNYGAFLMDDLPLIQSMVTKLATNLTTPVSCKIRLFPDLGKTLDYARMLEDAGCSLLAVHGRTREQKDGRATRADWEAIKAVKEAVRIPVLANGNIRWLEDVYECIRATGVEGVMSAESLLENPALFGGYRMKPVEEVTGSLDELSREGALNEPSLTLEYLNLCEKYPVTKKMIRAHVYKLLISWFKRYPELRDEMNGEQGASIDWIKDMVYRLLERHISSMANVSSRESGAQDVSEEISLLSRQHGSLIQVM</sequence>
<keyword evidence="6" id="KW-0560">Oxidoreductase</keyword>
<evidence type="ECO:0000256" key="9">
    <source>
        <dbReference type="ARBA" id="ARBA00038890"/>
    </source>
</evidence>
<name>A0A8T0HJ91_CERPU</name>
<comment type="catalytic activity">
    <reaction evidence="12">
        <text>5,6-dihydrouridine(16) in tRNA + NAD(+) = uridine(16) in tRNA + NADH + H(+)</text>
        <dbReference type="Rhea" id="RHEA:53380"/>
        <dbReference type="Rhea" id="RHEA-COMP:13543"/>
        <dbReference type="Rhea" id="RHEA-COMP:13544"/>
        <dbReference type="ChEBI" id="CHEBI:15378"/>
        <dbReference type="ChEBI" id="CHEBI:57540"/>
        <dbReference type="ChEBI" id="CHEBI:57945"/>
        <dbReference type="ChEBI" id="CHEBI:65315"/>
        <dbReference type="ChEBI" id="CHEBI:74443"/>
        <dbReference type="EC" id="1.3.1.88"/>
    </reaction>
    <physiologicalReaction direction="right-to-left" evidence="12">
        <dbReference type="Rhea" id="RHEA:53382"/>
    </physiologicalReaction>
</comment>
<accession>A0A8T0HJ91</accession>
<dbReference type="CDD" id="cd02801">
    <property type="entry name" value="DUS_like_FMN"/>
    <property type="match status" value="1"/>
</dbReference>
<dbReference type="AlphaFoldDB" id="A0A8T0HJ91"/>
<evidence type="ECO:0000256" key="4">
    <source>
        <dbReference type="ARBA" id="ARBA00022694"/>
    </source>
</evidence>
<evidence type="ECO:0000256" key="11">
    <source>
        <dbReference type="ARBA" id="ARBA00047652"/>
    </source>
</evidence>
<evidence type="ECO:0000256" key="7">
    <source>
        <dbReference type="ARBA" id="ARBA00023027"/>
    </source>
</evidence>
<dbReference type="InterPro" id="IPR013785">
    <property type="entry name" value="Aldolase_TIM"/>
</dbReference>
<dbReference type="EMBL" id="CM026427">
    <property type="protein sequence ID" value="KAG0570857.1"/>
    <property type="molecule type" value="Genomic_DNA"/>
</dbReference>
<dbReference type="EC" id="1.3.1.88" evidence="9"/>
<keyword evidence="4" id="KW-0819">tRNA processing</keyword>